<dbReference type="GO" id="GO:0006508">
    <property type="term" value="P:proteolysis"/>
    <property type="evidence" value="ECO:0007669"/>
    <property type="project" value="UniProtKB-KW"/>
</dbReference>
<dbReference type="Pfam" id="PF08379">
    <property type="entry name" value="Bact_transglu_N"/>
    <property type="match status" value="1"/>
</dbReference>
<dbReference type="Proteomes" id="UP001229244">
    <property type="component" value="Unassembled WGS sequence"/>
</dbReference>
<dbReference type="InterPro" id="IPR002931">
    <property type="entry name" value="Transglutaminase-like"/>
</dbReference>
<dbReference type="PANTHER" id="PTHR33490">
    <property type="entry name" value="BLR5614 PROTEIN-RELATED"/>
    <property type="match status" value="1"/>
</dbReference>
<dbReference type="Gene3D" id="3.10.620.30">
    <property type="match status" value="1"/>
</dbReference>
<comment type="caution">
    <text evidence="2">The sequence shown here is derived from an EMBL/GenBank/DDBJ whole genome shotgun (WGS) entry which is preliminary data.</text>
</comment>
<dbReference type="Pfam" id="PF01841">
    <property type="entry name" value="Transglut_core"/>
    <property type="match status" value="1"/>
</dbReference>
<dbReference type="AlphaFoldDB" id="A0AAE3VRD1"/>
<dbReference type="InterPro" id="IPR038765">
    <property type="entry name" value="Papain-like_cys_pep_sf"/>
</dbReference>
<keyword evidence="2" id="KW-0378">Hydrolase</keyword>
<evidence type="ECO:0000313" key="3">
    <source>
        <dbReference type="Proteomes" id="UP001229244"/>
    </source>
</evidence>
<accession>A0AAE3VRD1</accession>
<dbReference type="GO" id="GO:0008233">
    <property type="term" value="F:peptidase activity"/>
    <property type="evidence" value="ECO:0007669"/>
    <property type="project" value="UniProtKB-KW"/>
</dbReference>
<protein>
    <submittedName>
        <fullName evidence="2">Transglutaminase-like putative cysteine protease</fullName>
    </submittedName>
</protein>
<sequence>MKSLHISHHTRYAYDQPVTFGRHRLMLRPRDGHDMRILSSSLIVEPEAQVRWAYDTFGNSIALLDFAEPASRLVVKSELYLERYGLEDADRTFEPHAITYPFSYDSDERIDLAPLLLIQCPEDRPIVSQWLEGVMPEVPDNTFTVLDLLSSAIHDGMEYRRRDEEGVQTPAETITGASGTCRDFAFLFMEAARDLGFATRFVTGYLYDQATDENPGLTGGGATHAWAEVFIPGVGWVEFDPTNEIVAGNELVRVATTRTPEQAQPVGGSFSGGAFLGMEIEVAVTSGE</sequence>
<keyword evidence="2" id="KW-0645">Protease</keyword>
<reference evidence="2" key="1">
    <citation type="submission" date="2023-07" db="EMBL/GenBank/DDBJ databases">
        <title>Genomic Encyclopedia of Type Strains, Phase IV (KMG-IV): sequencing the most valuable type-strain genomes for metagenomic binning, comparative biology and taxonomic classification.</title>
        <authorList>
            <person name="Goeker M."/>
        </authorList>
    </citation>
    <scope>NUCLEOTIDE SEQUENCE</scope>
    <source>
        <strain evidence="2">DSM 21202</strain>
    </source>
</reference>
<evidence type="ECO:0000313" key="2">
    <source>
        <dbReference type="EMBL" id="MDQ0316435.1"/>
    </source>
</evidence>
<organism evidence="2 3">
    <name type="scientific">Amorphus orientalis</name>
    <dbReference type="NCBI Taxonomy" id="649198"/>
    <lineage>
        <taxon>Bacteria</taxon>
        <taxon>Pseudomonadati</taxon>
        <taxon>Pseudomonadota</taxon>
        <taxon>Alphaproteobacteria</taxon>
        <taxon>Hyphomicrobiales</taxon>
        <taxon>Amorphaceae</taxon>
        <taxon>Amorphus</taxon>
    </lineage>
</organism>
<name>A0AAE3VRD1_9HYPH</name>
<evidence type="ECO:0000259" key="1">
    <source>
        <dbReference type="SMART" id="SM00460"/>
    </source>
</evidence>
<dbReference type="SUPFAM" id="SSF54001">
    <property type="entry name" value="Cysteine proteinases"/>
    <property type="match status" value="1"/>
</dbReference>
<dbReference type="InterPro" id="IPR013589">
    <property type="entry name" value="Bac_transglu_N"/>
</dbReference>
<dbReference type="RefSeq" id="WP_306886255.1">
    <property type="nucleotide sequence ID" value="NZ_JAUSUL010000002.1"/>
</dbReference>
<keyword evidence="3" id="KW-1185">Reference proteome</keyword>
<proteinExistence type="predicted"/>
<feature type="domain" description="Transglutaminase-like" evidence="1">
    <location>
        <begin position="173"/>
        <end position="243"/>
    </location>
</feature>
<dbReference type="PANTHER" id="PTHR33490:SF1">
    <property type="entry name" value="SLL1233 PROTEIN"/>
    <property type="match status" value="1"/>
</dbReference>
<dbReference type="SMART" id="SM00460">
    <property type="entry name" value="TGc"/>
    <property type="match status" value="1"/>
</dbReference>
<dbReference type="EMBL" id="JAUSUL010000002">
    <property type="protein sequence ID" value="MDQ0316435.1"/>
    <property type="molecule type" value="Genomic_DNA"/>
</dbReference>
<gene>
    <name evidence="2" type="ORF">J2S73_002892</name>
</gene>